<keyword evidence="2" id="KW-1185">Reference proteome</keyword>
<evidence type="ECO:0000313" key="1">
    <source>
        <dbReference type="EMBL" id="KAJ8624801.1"/>
    </source>
</evidence>
<accession>A0ACC2KVA9</accession>
<reference evidence="1 2" key="1">
    <citation type="journal article" date="2022" name="Hortic Res">
        <title>A haplotype resolved chromosomal level avocado genome allows analysis of novel avocado genes.</title>
        <authorList>
            <person name="Nath O."/>
            <person name="Fletcher S.J."/>
            <person name="Hayward A."/>
            <person name="Shaw L.M."/>
            <person name="Masouleh A.K."/>
            <person name="Furtado A."/>
            <person name="Henry R.J."/>
            <person name="Mitter N."/>
        </authorList>
    </citation>
    <scope>NUCLEOTIDE SEQUENCE [LARGE SCALE GENOMIC DNA]</scope>
    <source>
        <strain evidence="2">cv. Hass</strain>
    </source>
</reference>
<dbReference type="Proteomes" id="UP001234297">
    <property type="component" value="Chromosome 11"/>
</dbReference>
<protein>
    <submittedName>
        <fullName evidence="1">Uncharacterized protein</fullName>
    </submittedName>
</protein>
<organism evidence="1 2">
    <name type="scientific">Persea americana</name>
    <name type="common">Avocado</name>
    <dbReference type="NCBI Taxonomy" id="3435"/>
    <lineage>
        <taxon>Eukaryota</taxon>
        <taxon>Viridiplantae</taxon>
        <taxon>Streptophyta</taxon>
        <taxon>Embryophyta</taxon>
        <taxon>Tracheophyta</taxon>
        <taxon>Spermatophyta</taxon>
        <taxon>Magnoliopsida</taxon>
        <taxon>Magnoliidae</taxon>
        <taxon>Laurales</taxon>
        <taxon>Lauraceae</taxon>
        <taxon>Persea</taxon>
    </lineage>
</organism>
<comment type="caution">
    <text evidence="1">The sequence shown here is derived from an EMBL/GenBank/DDBJ whole genome shotgun (WGS) entry which is preliminary data.</text>
</comment>
<proteinExistence type="predicted"/>
<dbReference type="EMBL" id="CM056819">
    <property type="protein sequence ID" value="KAJ8624801.1"/>
    <property type="molecule type" value="Genomic_DNA"/>
</dbReference>
<gene>
    <name evidence="1" type="ORF">MRB53_033331</name>
</gene>
<evidence type="ECO:0000313" key="2">
    <source>
        <dbReference type="Proteomes" id="UP001234297"/>
    </source>
</evidence>
<name>A0ACC2KVA9_PERAE</name>
<sequence>MSNMRPIKTEVDIGRIGREIIGNVEDFVLIGIPFSRRKISIQAVKRGARTSWGNFNATEINITSKWHFAFHFVSQADIDRVVTRGPWVFDGVLMGFQQVKDNQKESLEHNRRKLTSAMMNYYPQLLWRFLADKAKVSLLVEMMLHLKLELYSLERQEQNFGTVVQLIKMHSSNILSLPLKKRRLVMMNTPFLLILNDCMSFNWQPVFPMIESMKIWQLSCVISKTLMMRLWVFCF</sequence>